<reference evidence="4 5" key="1">
    <citation type="submission" date="2019-05" db="EMBL/GenBank/DDBJ databases">
        <title>Draft genome sequence of Actinomadura geliboluensis A8036.</title>
        <authorList>
            <person name="Saricaoglu S."/>
            <person name="Isik K."/>
        </authorList>
    </citation>
    <scope>NUCLEOTIDE SEQUENCE [LARGE SCALE GENOMIC DNA]</scope>
    <source>
        <strain evidence="4 5">A8036</strain>
    </source>
</reference>
<name>A0A5S4GF64_9ACTN</name>
<feature type="domain" description="LamG-like jellyroll fold" evidence="3">
    <location>
        <begin position="242"/>
        <end position="385"/>
    </location>
</feature>
<feature type="non-terminal residue" evidence="4">
    <location>
        <position position="1"/>
    </location>
</feature>
<dbReference type="AlphaFoldDB" id="A0A5S4GF64"/>
<dbReference type="EMBL" id="VCKZ01000312">
    <property type="protein sequence ID" value="TMR31141.1"/>
    <property type="molecule type" value="Genomic_DNA"/>
</dbReference>
<dbReference type="Pfam" id="PF13385">
    <property type="entry name" value="Laminin_G_3"/>
    <property type="match status" value="3"/>
</dbReference>
<comment type="caution">
    <text evidence="4">The sequence shown here is derived from an EMBL/GenBank/DDBJ whole genome shotgun (WGS) entry which is preliminary data.</text>
</comment>
<accession>A0A5S4GF64</accession>
<dbReference type="OrthoDB" id="176279at2"/>
<evidence type="ECO:0000256" key="1">
    <source>
        <dbReference type="ARBA" id="ARBA00022729"/>
    </source>
</evidence>
<proteinExistence type="predicted"/>
<evidence type="ECO:0000259" key="3">
    <source>
        <dbReference type="SMART" id="SM00560"/>
    </source>
</evidence>
<dbReference type="InterPro" id="IPR013320">
    <property type="entry name" value="ConA-like_dom_sf"/>
</dbReference>
<dbReference type="InterPro" id="IPR042837">
    <property type="entry name" value="PTX3"/>
</dbReference>
<evidence type="ECO:0000313" key="4">
    <source>
        <dbReference type="EMBL" id="TMR31141.1"/>
    </source>
</evidence>
<protein>
    <submittedName>
        <fullName evidence="4">LamG domain-containing protein</fullName>
    </submittedName>
</protein>
<dbReference type="Proteomes" id="UP000305238">
    <property type="component" value="Unassembled WGS sequence"/>
</dbReference>
<dbReference type="PANTHER" id="PTHR46943:SF1">
    <property type="entry name" value="PENTRAXIN-RELATED PROTEIN PTX3"/>
    <property type="match status" value="1"/>
</dbReference>
<evidence type="ECO:0000313" key="5">
    <source>
        <dbReference type="Proteomes" id="UP000305238"/>
    </source>
</evidence>
<evidence type="ECO:0000256" key="2">
    <source>
        <dbReference type="ARBA" id="ARBA00023157"/>
    </source>
</evidence>
<organism evidence="4 5">
    <name type="scientific">Actinomadura geliboluensis</name>
    <dbReference type="NCBI Taxonomy" id="882440"/>
    <lineage>
        <taxon>Bacteria</taxon>
        <taxon>Bacillati</taxon>
        <taxon>Actinomycetota</taxon>
        <taxon>Actinomycetes</taxon>
        <taxon>Streptosporangiales</taxon>
        <taxon>Thermomonosporaceae</taxon>
        <taxon>Actinomadura</taxon>
    </lineage>
</organism>
<dbReference type="RefSeq" id="WP_138640268.1">
    <property type="nucleotide sequence ID" value="NZ_VCKZ01000312.1"/>
</dbReference>
<feature type="domain" description="LamG-like jellyroll fold" evidence="3">
    <location>
        <begin position="25"/>
        <end position="164"/>
    </location>
</feature>
<feature type="domain" description="LamG-like jellyroll fold" evidence="3">
    <location>
        <begin position="463"/>
        <end position="618"/>
    </location>
</feature>
<keyword evidence="2" id="KW-1015">Disulfide bond</keyword>
<dbReference type="GO" id="GO:0006955">
    <property type="term" value="P:immune response"/>
    <property type="evidence" value="ECO:0007669"/>
    <property type="project" value="InterPro"/>
</dbReference>
<sequence length="635" mass="67002">NGSALTLDGTTGYAESGPPAVDTTQSFTVSAWAKPDQTKIGDLVAQLGSYQGGFYLGMEPDGHAVLKWPTTDTNDGGGVWQTATDDVPLPLGQWSHLIGVYDKTAAQTRLYVNGELQATRSSVTPLESHGPLHIGRSQYNGFVVNNWPGAIDDVRVFDQALSGTQAQQLAGGTVPAGAGLVADWNMEEPAGKPVVYSPVAPSKATLHNGAALGVPGQANTALQLDGSAGYAATGAPVVDTSKSFAVSVWAKVDASAPGTDFTALSMEGVHESAFYLKYVKDTQKWVFGRTATDTADAPGWYQASSKEPAQSGAWTHLVGVWDALSGRMRLYVNGDRGNDSPVTPAMWRAVGGLQIGRAKYKGVQVDHWPGLLDDVRVYDRIVGDREAEVLVTQHPVLKARWILNEDGSGEAKSGAAPALTLHNGAFIDPAAGFKEWGSTAGLKLSPLQKAFAETSSPVVVTDESFTIAGWVRNAGRPSQPATVFSQPGANTNAFALRYVPGEDPEEQGVWQVAMHNSDDAGATPLTASHAGFNAQNWSHLAVVYDALRDRVSLYVDGHLEQIAGNVSQAKGVVAFEAKGNGGLQVGRTKFGDPNGNGSEYWTDAVDDVWAYQGALTVDQIQMLASGLELPTKDGP</sequence>
<gene>
    <name evidence="4" type="ORF">ETD96_32235</name>
</gene>
<dbReference type="Gene3D" id="2.60.120.200">
    <property type="match status" value="3"/>
</dbReference>
<dbReference type="SMART" id="SM00560">
    <property type="entry name" value="LamGL"/>
    <property type="match status" value="3"/>
</dbReference>
<dbReference type="PANTHER" id="PTHR46943">
    <property type="entry name" value="PENTRAXIN-RELATED PROTEIN PTX3"/>
    <property type="match status" value="1"/>
</dbReference>
<dbReference type="InterPro" id="IPR006558">
    <property type="entry name" value="LamG-like"/>
</dbReference>
<keyword evidence="1" id="KW-0732">Signal</keyword>
<keyword evidence="5" id="KW-1185">Reference proteome</keyword>
<dbReference type="SUPFAM" id="SSF49899">
    <property type="entry name" value="Concanavalin A-like lectins/glucanases"/>
    <property type="match status" value="3"/>
</dbReference>